<feature type="signal peptide" evidence="1">
    <location>
        <begin position="1"/>
        <end position="22"/>
    </location>
</feature>
<keyword evidence="1" id="KW-0732">Signal</keyword>
<evidence type="ECO:0008006" key="4">
    <source>
        <dbReference type="Google" id="ProtNLM"/>
    </source>
</evidence>
<evidence type="ECO:0000313" key="2">
    <source>
        <dbReference type="EMBL" id="AMY71918.1"/>
    </source>
</evidence>
<reference evidence="2 3" key="1">
    <citation type="submission" date="2015-09" db="EMBL/GenBank/DDBJ databases">
        <title>Complete genome sequence of Defluviimonas alba cai42t isolated from an oilfield in Xinjiang.</title>
        <authorList>
            <person name="Geng S."/>
            <person name="Pan X."/>
            <person name="Wu X."/>
        </authorList>
    </citation>
    <scope>NUCLEOTIDE SEQUENCE [LARGE SCALE GENOMIC DNA]</scope>
    <source>
        <strain evidence="3">cai42</strain>
    </source>
</reference>
<protein>
    <recommendedName>
        <fullName evidence="4">Secreted protein</fullName>
    </recommendedName>
</protein>
<proteinExistence type="predicted"/>
<dbReference type="KEGG" id="daa:AKL17_4708"/>
<gene>
    <name evidence="2" type="ORF">AKL17_4708</name>
</gene>
<dbReference type="AlphaFoldDB" id="A0A159ZAE2"/>
<feature type="chain" id="PRO_5007812113" description="Secreted protein" evidence="1">
    <location>
        <begin position="23"/>
        <end position="119"/>
    </location>
</feature>
<keyword evidence="3" id="KW-1185">Reference proteome</keyword>
<dbReference type="STRING" id="1335048.AKL17_4708"/>
<accession>A0A159ZAE2</accession>
<organism evidence="2 3">
    <name type="scientific">Frigidibacter mobilis</name>
    <dbReference type="NCBI Taxonomy" id="1335048"/>
    <lineage>
        <taxon>Bacteria</taxon>
        <taxon>Pseudomonadati</taxon>
        <taxon>Pseudomonadota</taxon>
        <taxon>Alphaproteobacteria</taxon>
        <taxon>Rhodobacterales</taxon>
        <taxon>Paracoccaceae</taxon>
        <taxon>Frigidibacter</taxon>
    </lineage>
</organism>
<dbReference type="EMBL" id="CP012661">
    <property type="protein sequence ID" value="AMY71918.1"/>
    <property type="molecule type" value="Genomic_DNA"/>
</dbReference>
<dbReference type="OrthoDB" id="7877343at2"/>
<sequence>MLKGTALWFCTALLVLAGPVAAQAVSGGAPLRVTVDGRAIVVTGPPGYCVDRGASREGPEGAFVLLGSCAALGGGRAVPKDVPAVLIATIASGASGEGLGPKDLPIWPASSSLTPAAPR</sequence>
<evidence type="ECO:0000313" key="3">
    <source>
        <dbReference type="Proteomes" id="UP000076128"/>
    </source>
</evidence>
<dbReference type="Proteomes" id="UP000076128">
    <property type="component" value="Chromosome"/>
</dbReference>
<name>A0A159ZAE2_9RHOB</name>
<evidence type="ECO:0000256" key="1">
    <source>
        <dbReference type="SAM" id="SignalP"/>
    </source>
</evidence>